<dbReference type="GO" id="GO:0016491">
    <property type="term" value="F:oxidoreductase activity"/>
    <property type="evidence" value="ECO:0007669"/>
    <property type="project" value="InterPro"/>
</dbReference>
<dbReference type="PANTHER" id="PTHR42877">
    <property type="entry name" value="L-ORNITHINE N(5)-MONOOXYGENASE-RELATED"/>
    <property type="match status" value="1"/>
</dbReference>
<comment type="caution">
    <text evidence="2">The sequence shown here is derived from an EMBL/GenBank/DDBJ whole genome shotgun (WGS) entry which is preliminary data.</text>
</comment>
<feature type="domain" description="FAD/NAD(P)-binding" evidence="1">
    <location>
        <begin position="8"/>
        <end position="204"/>
    </location>
</feature>
<dbReference type="InterPro" id="IPR051209">
    <property type="entry name" value="FAD-bind_Monooxygenase_sf"/>
</dbReference>
<dbReference type="Proteomes" id="UP000580474">
    <property type="component" value="Unassembled WGS sequence"/>
</dbReference>
<dbReference type="Pfam" id="PF07992">
    <property type="entry name" value="Pyr_redox_2"/>
    <property type="match status" value="1"/>
</dbReference>
<evidence type="ECO:0000259" key="1">
    <source>
        <dbReference type="Pfam" id="PF07992"/>
    </source>
</evidence>
<protein>
    <submittedName>
        <fullName evidence="2">Cation diffusion facilitator CzcD-associated flavoprotein CzcO</fullName>
    </submittedName>
</protein>
<dbReference type="SUPFAM" id="SSF51905">
    <property type="entry name" value="FAD/NAD(P)-binding domain"/>
    <property type="match status" value="1"/>
</dbReference>
<dbReference type="InterPro" id="IPR036188">
    <property type="entry name" value="FAD/NAD-bd_sf"/>
</dbReference>
<evidence type="ECO:0000313" key="3">
    <source>
        <dbReference type="Proteomes" id="UP000580474"/>
    </source>
</evidence>
<dbReference type="PRINTS" id="PR00419">
    <property type="entry name" value="ADXRDTASE"/>
</dbReference>
<keyword evidence="3" id="KW-1185">Reference proteome</keyword>
<accession>A0A840NGF4</accession>
<dbReference type="RefSeq" id="WP_184478887.1">
    <property type="nucleotide sequence ID" value="NZ_JACHIV010000001.1"/>
</dbReference>
<evidence type="ECO:0000313" key="2">
    <source>
        <dbReference type="EMBL" id="MBB5069165.1"/>
    </source>
</evidence>
<name>A0A840NGF4_9PSEU</name>
<dbReference type="PANTHER" id="PTHR42877:SF4">
    <property type="entry name" value="FAD_NAD(P)-BINDING DOMAIN-CONTAINING PROTEIN-RELATED"/>
    <property type="match status" value="1"/>
</dbReference>
<dbReference type="AlphaFoldDB" id="A0A840NGF4"/>
<reference evidence="2 3" key="1">
    <citation type="submission" date="2020-08" db="EMBL/GenBank/DDBJ databases">
        <title>Sequencing the genomes of 1000 actinobacteria strains.</title>
        <authorList>
            <person name="Klenk H.-P."/>
        </authorList>
    </citation>
    <scope>NUCLEOTIDE SEQUENCE [LARGE SCALE GENOMIC DNA]</scope>
    <source>
        <strain evidence="2 3">DSM 45582</strain>
    </source>
</reference>
<sequence>MSPIRQPHVAIIGSGFAGIAVAAQLKRAGHTSFTIFERAPGVGGVWRDNTYPGAACDVPSHLYSYSFVPEPTWRRRFAEQPEILQYLRRCVEQHRLTRHLRLNTAIEAADYDERSRRWRLRTGSGEVVEADVLVPAVGQLSEPLIPELPGMGDFAGPMFHSARWDHQVDLRDKRVAVIGTGASAVQFVPAIAGRVRELTVFQRSAPHVVPRPDRAYRPWHRFVFRNVPGAQSLARFGLWSFFEAAGRGLTTAQPIGKVFSLVAGWHRSTQLRAEQVSDDLAPDHPIGCKRVLFSSEYYPAFNRPGVRAETSRIERVTPQGLRTADGTEHPADVVIFGTGFDASNFLSSMAVRGVGGTRLDEVWEQGARAYLGMAVPRFPNMFVMYGPNTNLGSGSVVHMLESQAKYVVRLVRRLARRPGAALEVRPEAAERFDREIQQRLRDSVFTSCQSWYRDESGRISTNWPGSMTEYRRRTRCPDLSDYQVLAPSTT</sequence>
<organism evidence="2 3">
    <name type="scientific">Saccharopolyspora gloriosae</name>
    <dbReference type="NCBI Taxonomy" id="455344"/>
    <lineage>
        <taxon>Bacteria</taxon>
        <taxon>Bacillati</taxon>
        <taxon>Actinomycetota</taxon>
        <taxon>Actinomycetes</taxon>
        <taxon>Pseudonocardiales</taxon>
        <taxon>Pseudonocardiaceae</taxon>
        <taxon>Saccharopolyspora</taxon>
    </lineage>
</organism>
<proteinExistence type="predicted"/>
<gene>
    <name evidence="2" type="ORF">BJ969_002253</name>
</gene>
<dbReference type="EMBL" id="JACHIV010000001">
    <property type="protein sequence ID" value="MBB5069165.1"/>
    <property type="molecule type" value="Genomic_DNA"/>
</dbReference>
<dbReference type="Gene3D" id="3.50.50.60">
    <property type="entry name" value="FAD/NAD(P)-binding domain"/>
    <property type="match status" value="3"/>
</dbReference>
<dbReference type="InterPro" id="IPR023753">
    <property type="entry name" value="FAD/NAD-binding_dom"/>
</dbReference>